<organism evidence="1 2">
    <name type="scientific">Avibacterium paragallinarum</name>
    <name type="common">Haemophilus gallinarum</name>
    <dbReference type="NCBI Taxonomy" id="728"/>
    <lineage>
        <taxon>Bacteria</taxon>
        <taxon>Pseudomonadati</taxon>
        <taxon>Pseudomonadota</taxon>
        <taxon>Gammaproteobacteria</taxon>
        <taxon>Pasteurellales</taxon>
        <taxon>Pasteurellaceae</taxon>
        <taxon>Avibacterium</taxon>
    </lineage>
</organism>
<evidence type="ECO:0000313" key="2">
    <source>
        <dbReference type="Proteomes" id="UP000254465"/>
    </source>
</evidence>
<name>A0A377IA03_AVIPA</name>
<reference evidence="1 2" key="1">
    <citation type="submission" date="2018-06" db="EMBL/GenBank/DDBJ databases">
        <authorList>
            <consortium name="Pathogen Informatics"/>
            <person name="Doyle S."/>
        </authorList>
    </citation>
    <scope>NUCLEOTIDE SEQUENCE [LARGE SCALE GENOMIC DNA]</scope>
    <source>
        <strain evidence="1 2">NCTC11296</strain>
    </source>
</reference>
<sequence length="224" mass="27009">MMFFIYRVDELINHFKKNRDHLNYSDNFKLRIHRSLSWLKKAEETEELDSQFIYLWIAFNAAYAKEIKNLENKERSNLNEFLLRICGLDENKVIYDLVWKNFSQSIRLLADNKFIFQPFWDYHNGKISETEYLNAEIKEREKLFSALENQNIDRILDVLFRRLYTLRNQIIHGGATFNSSVNREQLKTGCNILSLFLPVMLEIMMKNHNEMDWGKPFYPVVKDY</sequence>
<proteinExistence type="predicted"/>
<protein>
    <submittedName>
        <fullName evidence="1">Uncharacterized protein</fullName>
    </submittedName>
</protein>
<evidence type="ECO:0000313" key="1">
    <source>
        <dbReference type="EMBL" id="STO72147.1"/>
    </source>
</evidence>
<dbReference type="RefSeq" id="WP_017805883.1">
    <property type="nucleotide sequence ID" value="NZ_PQVK01000098.1"/>
</dbReference>
<accession>A0A377IA03</accession>
<dbReference type="Proteomes" id="UP000254465">
    <property type="component" value="Unassembled WGS sequence"/>
</dbReference>
<gene>
    <name evidence="1" type="ORF">NCTC11296_02068</name>
</gene>
<dbReference type="AlphaFoldDB" id="A0A377IA03"/>
<dbReference type="EMBL" id="UGHK01000002">
    <property type="protein sequence ID" value="STO72147.1"/>
    <property type="molecule type" value="Genomic_DNA"/>
</dbReference>